<sequence length="293" mass="31982">MTLSSADQFSRPDPSLDSDNESGFKRSTSEIWRSDLASYSGFSSDAETTAFSVGPSLYEMHLGSSFDRSYPPARMSTCHLAASVALSLCQDAKSLFPLSDSSISDVTRKTLPSTQPVRFSSLFDDPALPQSADETHIRPEEQCSALQATTNCFTDCLKSSMNESYLLNRLPGVSVARALTTLTAGASLLVGLRSDLTGLTCRLNARDQSMPLTLCLAKKLGWQKREQLAAVFYQLLETAKLTGIAVAGFRRLLSCPLLHGLDLDSNLQMPFEDLNRLLIQLTALDTIYYPQVG</sequence>
<evidence type="ECO:0000313" key="3">
    <source>
        <dbReference type="Proteomes" id="UP000784294"/>
    </source>
</evidence>
<reference evidence="2" key="1">
    <citation type="submission" date="2018-11" db="EMBL/GenBank/DDBJ databases">
        <authorList>
            <consortium name="Pathogen Informatics"/>
        </authorList>
    </citation>
    <scope>NUCLEOTIDE SEQUENCE</scope>
</reference>
<gene>
    <name evidence="2" type="ORF">PXEA_LOCUS4666</name>
</gene>
<comment type="caution">
    <text evidence="2">The sequence shown here is derived from an EMBL/GenBank/DDBJ whole genome shotgun (WGS) entry which is preliminary data.</text>
</comment>
<dbReference type="EMBL" id="CAAALY010011222">
    <property type="protein sequence ID" value="VEL11226.1"/>
    <property type="molecule type" value="Genomic_DNA"/>
</dbReference>
<evidence type="ECO:0000313" key="2">
    <source>
        <dbReference type="EMBL" id="VEL11226.1"/>
    </source>
</evidence>
<dbReference type="Proteomes" id="UP000784294">
    <property type="component" value="Unassembled WGS sequence"/>
</dbReference>
<protein>
    <submittedName>
        <fullName evidence="2">Uncharacterized protein</fullName>
    </submittedName>
</protein>
<evidence type="ECO:0000256" key="1">
    <source>
        <dbReference type="SAM" id="MobiDB-lite"/>
    </source>
</evidence>
<feature type="region of interest" description="Disordered" evidence="1">
    <location>
        <begin position="1"/>
        <end position="24"/>
    </location>
</feature>
<dbReference type="AlphaFoldDB" id="A0A3S5CD44"/>
<keyword evidence="3" id="KW-1185">Reference proteome</keyword>
<name>A0A3S5CD44_9PLAT</name>
<proteinExistence type="predicted"/>
<accession>A0A3S5CD44</accession>
<organism evidence="2 3">
    <name type="scientific">Protopolystoma xenopodis</name>
    <dbReference type="NCBI Taxonomy" id="117903"/>
    <lineage>
        <taxon>Eukaryota</taxon>
        <taxon>Metazoa</taxon>
        <taxon>Spiralia</taxon>
        <taxon>Lophotrochozoa</taxon>
        <taxon>Platyhelminthes</taxon>
        <taxon>Monogenea</taxon>
        <taxon>Polyopisthocotylea</taxon>
        <taxon>Polystomatidea</taxon>
        <taxon>Polystomatidae</taxon>
        <taxon>Protopolystoma</taxon>
    </lineage>
</organism>